<gene>
    <name evidence="1" type="ORF">DSO57_1027992</name>
</gene>
<organism evidence="1 2">
    <name type="scientific">Entomophthora muscae</name>
    <dbReference type="NCBI Taxonomy" id="34485"/>
    <lineage>
        <taxon>Eukaryota</taxon>
        <taxon>Fungi</taxon>
        <taxon>Fungi incertae sedis</taxon>
        <taxon>Zoopagomycota</taxon>
        <taxon>Entomophthoromycotina</taxon>
        <taxon>Entomophthoromycetes</taxon>
        <taxon>Entomophthorales</taxon>
        <taxon>Entomophthoraceae</taxon>
        <taxon>Entomophthora</taxon>
    </lineage>
</organism>
<protein>
    <submittedName>
        <fullName evidence="1">Uncharacterized protein</fullName>
    </submittedName>
</protein>
<name>A0ACC2RSP0_9FUNG</name>
<keyword evidence="2" id="KW-1185">Reference proteome</keyword>
<comment type="caution">
    <text evidence="1">The sequence shown here is derived from an EMBL/GenBank/DDBJ whole genome shotgun (WGS) entry which is preliminary data.</text>
</comment>
<proteinExistence type="predicted"/>
<evidence type="ECO:0000313" key="2">
    <source>
        <dbReference type="Proteomes" id="UP001165960"/>
    </source>
</evidence>
<reference evidence="1" key="1">
    <citation type="submission" date="2022-04" db="EMBL/GenBank/DDBJ databases">
        <title>Genome of the entomopathogenic fungus Entomophthora muscae.</title>
        <authorList>
            <person name="Elya C."/>
            <person name="Lovett B.R."/>
            <person name="Lee E."/>
            <person name="Macias A.M."/>
            <person name="Hajek A.E."/>
            <person name="De Bivort B.L."/>
            <person name="Kasson M.T."/>
            <person name="De Fine Licht H.H."/>
            <person name="Stajich J.E."/>
        </authorList>
    </citation>
    <scope>NUCLEOTIDE SEQUENCE</scope>
    <source>
        <strain evidence="1">Berkeley</strain>
    </source>
</reference>
<evidence type="ECO:0000313" key="1">
    <source>
        <dbReference type="EMBL" id="KAJ9053048.1"/>
    </source>
</evidence>
<sequence>MGQGRVLDDDMMIGGYIGRGNAVRDGMVIEEAAAWFMEILAFPYAEMEPWRRRAIMTTVYVVERFFEMLPYASFATLAYVGLRGQYDFGSVMLGWWCFTELLFYVYCHTKLGLISKYRYEIPLVSIEEKEALAMQMCEHMTDMEKDLGGWMVRPATKVYQSDVAAWLVWAFTGKSRCELTPEEWVEVERILAIFNKRLLKGPEKEWRDESEFLRPTLDKINVSMRSLFVLGGYLGLRTFGITLLKYDGFEWWHIADGIDYWIREPKEEDGMPILFLHGGGGGIYMYPAHFAYLVRQFPNRRIIILVVSCATTTPAAPMMGAPEITRGIDQLLKENNISQVSVFAHSYGSVVAGWLLKHNPACIGRLTMVDPICFQMWNPTLLLKLIYAEPSCLFHHVLYLLSRDPAFGAFLHNFSVPQHVFFPESITPPTQIFIAERDWVVDGPESYKYLMQRKAKSNLSHVDLHLVNMTHGGYLLNLNHMARFSANL</sequence>
<dbReference type="EMBL" id="QTSX02006564">
    <property type="protein sequence ID" value="KAJ9053048.1"/>
    <property type="molecule type" value="Genomic_DNA"/>
</dbReference>
<accession>A0ACC2RSP0</accession>
<dbReference type="Proteomes" id="UP001165960">
    <property type="component" value="Unassembled WGS sequence"/>
</dbReference>